<proteinExistence type="predicted"/>
<accession>A0A4Y2IIF6</accession>
<organism evidence="2 3">
    <name type="scientific">Araneus ventricosus</name>
    <name type="common">Orbweaver spider</name>
    <name type="synonym">Epeira ventricosa</name>
    <dbReference type="NCBI Taxonomy" id="182803"/>
    <lineage>
        <taxon>Eukaryota</taxon>
        <taxon>Metazoa</taxon>
        <taxon>Ecdysozoa</taxon>
        <taxon>Arthropoda</taxon>
        <taxon>Chelicerata</taxon>
        <taxon>Arachnida</taxon>
        <taxon>Araneae</taxon>
        <taxon>Araneomorphae</taxon>
        <taxon>Entelegynae</taxon>
        <taxon>Araneoidea</taxon>
        <taxon>Araneidae</taxon>
        <taxon>Araneus</taxon>
    </lineage>
</organism>
<sequence>MAGCHFASLHHPASISPHNPTSLSVLSSARGRGVKYLDFYVAYPGRVVMIPGEDLREKTTSVEDCAKFCREEKKFICRGFEYCRSTKTCVLHSKHVMDLKQGEFIDSKKKSTCTHYA</sequence>
<name>A0A4Y2IIF6_ARAVE</name>
<evidence type="ECO:0000259" key="1">
    <source>
        <dbReference type="PROSITE" id="PS50948"/>
    </source>
</evidence>
<gene>
    <name evidence="2" type="ORF">AVEN_260651_1</name>
</gene>
<dbReference type="PROSITE" id="PS50948">
    <property type="entry name" value="PAN"/>
    <property type="match status" value="1"/>
</dbReference>
<dbReference type="EMBL" id="BGPR01263133">
    <property type="protein sequence ID" value="GBM77340.1"/>
    <property type="molecule type" value="Genomic_DNA"/>
</dbReference>
<evidence type="ECO:0000313" key="2">
    <source>
        <dbReference type="EMBL" id="GBM77340.1"/>
    </source>
</evidence>
<dbReference type="Pfam" id="PF00024">
    <property type="entry name" value="PAN_1"/>
    <property type="match status" value="1"/>
</dbReference>
<keyword evidence="3" id="KW-1185">Reference proteome</keyword>
<dbReference type="CDD" id="cd01099">
    <property type="entry name" value="PAN_AP_HGF"/>
    <property type="match status" value="1"/>
</dbReference>
<feature type="non-terminal residue" evidence="2">
    <location>
        <position position="117"/>
    </location>
</feature>
<dbReference type="Gene3D" id="3.50.4.10">
    <property type="entry name" value="Hepatocyte Growth Factor"/>
    <property type="match status" value="1"/>
</dbReference>
<dbReference type="OrthoDB" id="6477210at2759"/>
<reference evidence="2 3" key="1">
    <citation type="journal article" date="2019" name="Sci. Rep.">
        <title>Orb-weaving spider Araneus ventricosus genome elucidates the spidroin gene catalogue.</title>
        <authorList>
            <person name="Kono N."/>
            <person name="Nakamura H."/>
            <person name="Ohtoshi R."/>
            <person name="Moran D.A.P."/>
            <person name="Shinohara A."/>
            <person name="Yoshida Y."/>
            <person name="Fujiwara M."/>
            <person name="Mori M."/>
            <person name="Tomita M."/>
            <person name="Arakawa K."/>
        </authorList>
    </citation>
    <scope>NUCLEOTIDE SEQUENCE [LARGE SCALE GENOMIC DNA]</scope>
</reference>
<comment type="caution">
    <text evidence="2">The sequence shown here is derived from an EMBL/GenBank/DDBJ whole genome shotgun (WGS) entry which is preliminary data.</text>
</comment>
<dbReference type="Proteomes" id="UP000499080">
    <property type="component" value="Unassembled WGS sequence"/>
</dbReference>
<protein>
    <recommendedName>
        <fullName evidence="1">Apple domain-containing protein</fullName>
    </recommendedName>
</protein>
<evidence type="ECO:0000313" key="3">
    <source>
        <dbReference type="Proteomes" id="UP000499080"/>
    </source>
</evidence>
<dbReference type="InterPro" id="IPR003609">
    <property type="entry name" value="Pan_app"/>
</dbReference>
<dbReference type="SMART" id="SM00473">
    <property type="entry name" value="PAN_AP"/>
    <property type="match status" value="1"/>
</dbReference>
<dbReference type="AlphaFoldDB" id="A0A4Y2IIF6"/>
<feature type="domain" description="Apple" evidence="1">
    <location>
        <begin position="34"/>
        <end position="113"/>
    </location>
</feature>
<dbReference type="SUPFAM" id="SSF57414">
    <property type="entry name" value="Hairpin loop containing domain-like"/>
    <property type="match status" value="1"/>
</dbReference>